<proteinExistence type="predicted"/>
<reference evidence="2" key="1">
    <citation type="submission" date="2020-08" db="EMBL/GenBank/DDBJ databases">
        <title>Winogradskyella ouciana sp. nov., isolated from the hadal seawater of the Mariana Trench.</title>
        <authorList>
            <person name="He X."/>
        </authorList>
    </citation>
    <scope>NUCLEOTIDE SEQUENCE [LARGE SCALE GENOMIC DNA]</scope>
    <source>
        <strain evidence="2">KCTC 52348</strain>
    </source>
</reference>
<gene>
    <name evidence="2" type="ORF">H7F21_03755</name>
</gene>
<evidence type="ECO:0000313" key="2">
    <source>
        <dbReference type="EMBL" id="MBC2844196.1"/>
    </source>
</evidence>
<sequence length="231" mass="25600">MKKKLLVLVLGFIVFTCKSNDDEVSVTPQFYNILSLGDSYTIGQSVCDTCRFPEQLKDSLVAGFPDVDSFSLRVIAQTGWTTTSLINAIDNENLSNTYDVVTLLIGVNNQYQNRPFSLYEEEFPLLATKAIELAQGNVNKVIVVSIPDYAYTPFGQGFGFSETTSEDIDQYNNFAEGYCNSNGITFINITDITRQGLDNPDLVASDGLHPSELAYSLFVERLLPVVISKIQ</sequence>
<dbReference type="SUPFAM" id="SSF52266">
    <property type="entry name" value="SGNH hydrolase"/>
    <property type="match status" value="1"/>
</dbReference>
<dbReference type="CDD" id="cd01832">
    <property type="entry name" value="SGNH_hydrolase_like_1"/>
    <property type="match status" value="1"/>
</dbReference>
<accession>A0A842IQS2</accession>
<protein>
    <submittedName>
        <fullName evidence="2">SGNH/GDSL hydrolase family protein</fullName>
    </submittedName>
</protein>
<evidence type="ECO:0000259" key="1">
    <source>
        <dbReference type="Pfam" id="PF13472"/>
    </source>
</evidence>
<dbReference type="Pfam" id="PF13472">
    <property type="entry name" value="Lipase_GDSL_2"/>
    <property type="match status" value="1"/>
</dbReference>
<dbReference type="Gene3D" id="3.40.50.1110">
    <property type="entry name" value="SGNH hydrolase"/>
    <property type="match status" value="1"/>
</dbReference>
<name>A0A842IQS2_9FLAO</name>
<keyword evidence="2" id="KW-0378">Hydrolase</keyword>
<dbReference type="EMBL" id="JACLCP010000001">
    <property type="protein sequence ID" value="MBC2844196.1"/>
    <property type="molecule type" value="Genomic_DNA"/>
</dbReference>
<dbReference type="RefSeq" id="WP_185787882.1">
    <property type="nucleotide sequence ID" value="NZ_JACLCP010000001.1"/>
</dbReference>
<dbReference type="InterPro" id="IPR013830">
    <property type="entry name" value="SGNH_hydro"/>
</dbReference>
<dbReference type="InterPro" id="IPR036514">
    <property type="entry name" value="SGNH_hydro_sf"/>
</dbReference>
<keyword evidence="3" id="KW-1185">Reference proteome</keyword>
<dbReference type="AlphaFoldDB" id="A0A842IQS2"/>
<evidence type="ECO:0000313" key="3">
    <source>
        <dbReference type="Proteomes" id="UP000533900"/>
    </source>
</evidence>
<dbReference type="Proteomes" id="UP000533900">
    <property type="component" value="Unassembled WGS sequence"/>
</dbReference>
<organism evidence="2 3">
    <name type="scientific">Winogradskyella flava</name>
    <dbReference type="NCBI Taxonomy" id="1884876"/>
    <lineage>
        <taxon>Bacteria</taxon>
        <taxon>Pseudomonadati</taxon>
        <taxon>Bacteroidota</taxon>
        <taxon>Flavobacteriia</taxon>
        <taxon>Flavobacteriales</taxon>
        <taxon>Flavobacteriaceae</taxon>
        <taxon>Winogradskyella</taxon>
    </lineage>
</organism>
<feature type="domain" description="SGNH hydrolase-type esterase" evidence="1">
    <location>
        <begin position="36"/>
        <end position="215"/>
    </location>
</feature>
<comment type="caution">
    <text evidence="2">The sequence shown here is derived from an EMBL/GenBank/DDBJ whole genome shotgun (WGS) entry which is preliminary data.</text>
</comment>
<dbReference type="GO" id="GO:0016788">
    <property type="term" value="F:hydrolase activity, acting on ester bonds"/>
    <property type="evidence" value="ECO:0007669"/>
    <property type="project" value="UniProtKB-ARBA"/>
</dbReference>